<feature type="repeat" description="WD" evidence="3">
    <location>
        <begin position="729"/>
        <end position="770"/>
    </location>
</feature>
<evidence type="ECO:0000256" key="3">
    <source>
        <dbReference type="PROSITE-ProRule" id="PRU00221"/>
    </source>
</evidence>
<dbReference type="PROSITE" id="PS00678">
    <property type="entry name" value="WD_REPEATS_1"/>
    <property type="match status" value="1"/>
</dbReference>
<evidence type="ECO:0000313" key="6">
    <source>
        <dbReference type="EMBL" id="PSC73673.1"/>
    </source>
</evidence>
<proteinExistence type="predicted"/>
<dbReference type="PRINTS" id="PR00320">
    <property type="entry name" value="GPROTEINBRPT"/>
</dbReference>
<feature type="coiled-coil region" evidence="4">
    <location>
        <begin position="369"/>
        <end position="550"/>
    </location>
</feature>
<dbReference type="AlphaFoldDB" id="A0A2P6VHV3"/>
<dbReference type="InterPro" id="IPR019775">
    <property type="entry name" value="WD40_repeat_CS"/>
</dbReference>
<dbReference type="GO" id="GO:0000045">
    <property type="term" value="P:autophagosome assembly"/>
    <property type="evidence" value="ECO:0007669"/>
    <property type="project" value="InterPro"/>
</dbReference>
<dbReference type="InterPro" id="IPR015943">
    <property type="entry name" value="WD40/YVTN_repeat-like_dom_sf"/>
</dbReference>
<dbReference type="CDD" id="cd00200">
    <property type="entry name" value="WD40"/>
    <property type="match status" value="1"/>
</dbReference>
<dbReference type="SMART" id="SM00672">
    <property type="entry name" value="CAP10"/>
    <property type="match status" value="1"/>
</dbReference>
<accession>A0A2P6VHV3</accession>
<keyword evidence="2" id="KW-0677">Repeat</keyword>
<protein>
    <submittedName>
        <fullName evidence="6">Autophagy-related 16</fullName>
    </submittedName>
</protein>
<comment type="caution">
    <text evidence="6">The sequence shown here is derived from an EMBL/GenBank/DDBJ whole genome shotgun (WGS) entry which is preliminary data.</text>
</comment>
<evidence type="ECO:0000256" key="1">
    <source>
        <dbReference type="ARBA" id="ARBA00022574"/>
    </source>
</evidence>
<reference evidence="6 7" key="1">
    <citation type="journal article" date="2018" name="Plant J.">
        <title>Genome sequences of Chlorella sorokiniana UTEX 1602 and Micractinium conductrix SAG 241.80: implications to maltose excretion by a green alga.</title>
        <authorList>
            <person name="Arriola M.B."/>
            <person name="Velmurugan N."/>
            <person name="Zhang Y."/>
            <person name="Plunkett M.H."/>
            <person name="Hondzo H."/>
            <person name="Barney B.M."/>
        </authorList>
    </citation>
    <scope>NUCLEOTIDE SEQUENCE [LARGE SCALE GENOMIC DNA]</scope>
    <source>
        <strain evidence="6 7">SAG 241.80</strain>
    </source>
</reference>
<dbReference type="Gene3D" id="2.130.10.10">
    <property type="entry name" value="YVTN repeat-like/Quinoprotein amine dehydrogenase"/>
    <property type="match status" value="2"/>
</dbReference>
<dbReference type="InterPro" id="IPR036322">
    <property type="entry name" value="WD40_repeat_dom_sf"/>
</dbReference>
<evidence type="ECO:0000313" key="7">
    <source>
        <dbReference type="Proteomes" id="UP000239649"/>
    </source>
</evidence>
<feature type="domain" description="Glycosyl transferase CAP10" evidence="5">
    <location>
        <begin position="85"/>
        <end position="324"/>
    </location>
</feature>
<sequence length="913" mass="100037">MYTMVFDNLRPWMARGITKKDLDACTPVAAADMNTTYGTPGQQFRLLMWNNEAIITSGGLRRNAGQEGLEYYQISQIQDAAWRFGLPNMEFAVGFGDMSSIAGERDGGLCPLMIYCKKPDHYDILIPDGQFTQYMYDTWLEKNRMDNYGEPWDKKVDKAVGRYTGYCSAEAMTGRFGVSEKCIRLAYSNHSRDTKHEFTDLKLVEPMPLAEHRKWKYTVHLDGIGCSNRLQKLMATGLTILKQDSTLTEFFYGGLRPWVHYVPTGYNGVDEVSRMVQFLRKNDDMAKAIGEQARKFAHEHLSEEGRLCYIKVLFEETKKLMQYEPKLVDFPNTITFDDEMKDHLVEVNATQVDAFADLVADHLAALHRARELQVRNAQLDKEAAELRAENETLLRSAEEAKHSAVASAQYAALEARTQELQSELTAAYKEKASLAEASLQATRQLQVVRDINERQSKELSDAAEEAKRLRDQLRELRRQADHYREAHATVSKEMEARLAEAQAASARADSLEAESAELVRRIIGMKDREADRLNEMNRQEAETVARAKQEAASILAEARAKALSMARRSVASDGAEAMVEGAMRSLRLEGEDELPTAVVKSIAGAHAGGCYGLAFSRTGAQLASGGADKTVKIWEPSTATPLATLHGSFEGINAVAFTSDARLVLAAENKLAVRAWDVSSGRLRLSLTGHQNKVTGVACSPADANVVATCAADRTIKLWGLEKGFAVRTLMHHSTCNTLALSSDGALIASGHFDGALRFWDVRSGRQAHEVAGLHSQQITSVCLGASGSMVLTCGKDNLLRCVDVRRFEVRHTLSAPAFTVGGAWTSACLSPSEQQAAAGSADGTIFLWDVPKGSVAARLREPKQAHSAVACAWCPLGLPLVSSDKAGGLTFWGGGGGGGGGGVTRRGRQHSL</sequence>
<dbReference type="Pfam" id="PF05686">
    <property type="entry name" value="Glyco_transf_90"/>
    <property type="match status" value="1"/>
</dbReference>
<dbReference type="InterPro" id="IPR001680">
    <property type="entry name" value="WD40_rpt"/>
</dbReference>
<feature type="repeat" description="WD" evidence="3">
    <location>
        <begin position="687"/>
        <end position="729"/>
    </location>
</feature>
<dbReference type="InterPro" id="IPR013923">
    <property type="entry name" value="Autophagy-rel_prot_16_dom"/>
</dbReference>
<feature type="repeat" description="WD" evidence="3">
    <location>
        <begin position="603"/>
        <end position="644"/>
    </location>
</feature>
<gene>
    <name evidence="6" type="ORF">C2E20_3041</name>
</gene>
<name>A0A2P6VHV3_9CHLO</name>
<keyword evidence="4" id="KW-0175">Coiled coil</keyword>
<evidence type="ECO:0000256" key="4">
    <source>
        <dbReference type="SAM" id="Coils"/>
    </source>
</evidence>
<feature type="repeat" description="WD" evidence="3">
    <location>
        <begin position="830"/>
        <end position="859"/>
    </location>
</feature>
<dbReference type="PROSITE" id="PS50082">
    <property type="entry name" value="WD_REPEATS_2"/>
    <property type="match status" value="5"/>
</dbReference>
<evidence type="ECO:0000256" key="2">
    <source>
        <dbReference type="ARBA" id="ARBA00022737"/>
    </source>
</evidence>
<dbReference type="InterPro" id="IPR020472">
    <property type="entry name" value="WD40_PAC1"/>
</dbReference>
<dbReference type="InterPro" id="IPR045160">
    <property type="entry name" value="ATG16"/>
</dbReference>
<dbReference type="Pfam" id="PF00400">
    <property type="entry name" value="WD40"/>
    <property type="match status" value="5"/>
</dbReference>
<keyword evidence="7" id="KW-1185">Reference proteome</keyword>
<dbReference type="PANTHER" id="PTHR19878:SF8">
    <property type="entry name" value="AUTOPHAGY-RELATED 16, ISOFORM F"/>
    <property type="match status" value="1"/>
</dbReference>
<organism evidence="6 7">
    <name type="scientific">Micractinium conductrix</name>
    <dbReference type="NCBI Taxonomy" id="554055"/>
    <lineage>
        <taxon>Eukaryota</taxon>
        <taxon>Viridiplantae</taxon>
        <taxon>Chlorophyta</taxon>
        <taxon>core chlorophytes</taxon>
        <taxon>Trebouxiophyceae</taxon>
        <taxon>Chlorellales</taxon>
        <taxon>Chlorellaceae</taxon>
        <taxon>Chlorella clade</taxon>
        <taxon>Micractinium</taxon>
    </lineage>
</organism>
<dbReference type="Pfam" id="PF08614">
    <property type="entry name" value="ATG16"/>
    <property type="match status" value="1"/>
</dbReference>
<dbReference type="PROSITE" id="PS50294">
    <property type="entry name" value="WD_REPEATS_REGION"/>
    <property type="match status" value="3"/>
</dbReference>
<dbReference type="SMART" id="SM00320">
    <property type="entry name" value="WD40"/>
    <property type="match status" value="7"/>
</dbReference>
<dbReference type="InterPro" id="IPR006598">
    <property type="entry name" value="CAP10"/>
</dbReference>
<feature type="repeat" description="WD" evidence="3">
    <location>
        <begin position="645"/>
        <end position="686"/>
    </location>
</feature>
<dbReference type="PANTHER" id="PTHR19878">
    <property type="entry name" value="AUTOPHAGY PROTEIN 16-LIKE"/>
    <property type="match status" value="1"/>
</dbReference>
<dbReference type="EMBL" id="LHPF02000006">
    <property type="protein sequence ID" value="PSC73673.1"/>
    <property type="molecule type" value="Genomic_DNA"/>
</dbReference>
<dbReference type="STRING" id="554055.A0A2P6VHV3"/>
<dbReference type="Proteomes" id="UP000239649">
    <property type="component" value="Unassembled WGS sequence"/>
</dbReference>
<dbReference type="SUPFAM" id="SSF50978">
    <property type="entry name" value="WD40 repeat-like"/>
    <property type="match status" value="1"/>
</dbReference>
<keyword evidence="1 3" id="KW-0853">WD repeat</keyword>
<evidence type="ECO:0000259" key="5">
    <source>
        <dbReference type="SMART" id="SM00672"/>
    </source>
</evidence>
<dbReference type="OrthoDB" id="506888at2759"/>